<dbReference type="AlphaFoldDB" id="G2E777"/>
<feature type="region of interest" description="Disordered" evidence="1">
    <location>
        <begin position="98"/>
        <end position="117"/>
    </location>
</feature>
<name>G2E777_9GAMM</name>
<feature type="compositionally biased region" description="Acidic residues" evidence="1">
    <location>
        <begin position="104"/>
        <end position="117"/>
    </location>
</feature>
<organism evidence="4 5">
    <name type="scientific">Thiorhodococcus drewsii AZ1</name>
    <dbReference type="NCBI Taxonomy" id="765913"/>
    <lineage>
        <taxon>Bacteria</taxon>
        <taxon>Pseudomonadati</taxon>
        <taxon>Pseudomonadota</taxon>
        <taxon>Gammaproteobacteria</taxon>
        <taxon>Chromatiales</taxon>
        <taxon>Chromatiaceae</taxon>
        <taxon>Thiorhodococcus</taxon>
    </lineage>
</organism>
<feature type="chain" id="PRO_5003429341" evidence="2">
    <location>
        <begin position="25"/>
        <end position="117"/>
    </location>
</feature>
<gene>
    <name evidence="4" type="ORF">ThidrDRAFT_4140</name>
</gene>
<comment type="caution">
    <text evidence="4">The sequence shown here is derived from an EMBL/GenBank/DDBJ whole genome shotgun (WGS) entry which is preliminary data.</text>
</comment>
<reference evidence="4 5" key="1">
    <citation type="submission" date="2011-06" db="EMBL/GenBank/DDBJ databases">
        <title>The draft genome of Thiorhodococcus drewsii AZ1.</title>
        <authorList>
            <consortium name="US DOE Joint Genome Institute (JGI-PGF)"/>
            <person name="Lucas S."/>
            <person name="Han J."/>
            <person name="Lapidus A."/>
            <person name="Cheng J.-F."/>
            <person name="Goodwin L."/>
            <person name="Pitluck S."/>
            <person name="Peters L."/>
            <person name="Land M.L."/>
            <person name="Hauser L."/>
            <person name="Vogl K."/>
            <person name="Liu Z."/>
            <person name="Imhoff J."/>
            <person name="Thiel V."/>
            <person name="Frigaard N.-U."/>
            <person name="Bryant D.A."/>
            <person name="Woyke T.J."/>
        </authorList>
    </citation>
    <scope>NUCLEOTIDE SEQUENCE [LARGE SCALE GENOMIC DNA]</scope>
    <source>
        <strain evidence="4 5">AZ1</strain>
    </source>
</reference>
<dbReference type="eggNOG" id="COG3212">
    <property type="taxonomic scope" value="Bacteria"/>
</dbReference>
<evidence type="ECO:0000256" key="2">
    <source>
        <dbReference type="SAM" id="SignalP"/>
    </source>
</evidence>
<dbReference type="Pfam" id="PF03413">
    <property type="entry name" value="PepSY"/>
    <property type="match status" value="1"/>
</dbReference>
<evidence type="ECO:0000313" key="5">
    <source>
        <dbReference type="Proteomes" id="UP000004200"/>
    </source>
</evidence>
<evidence type="ECO:0000256" key="1">
    <source>
        <dbReference type="SAM" id="MobiDB-lite"/>
    </source>
</evidence>
<protein>
    <submittedName>
        <fullName evidence="4">Propeptide PepSY amd peptidase M4</fullName>
    </submittedName>
</protein>
<evidence type="ECO:0000313" key="4">
    <source>
        <dbReference type="EMBL" id="EGV28044.1"/>
    </source>
</evidence>
<evidence type="ECO:0000259" key="3">
    <source>
        <dbReference type="Pfam" id="PF03413"/>
    </source>
</evidence>
<dbReference type="OrthoDB" id="5608565at2"/>
<dbReference type="STRING" id="765913.ThidrDRAFT_4140"/>
<dbReference type="EMBL" id="AFWT01000048">
    <property type="protein sequence ID" value="EGV28044.1"/>
    <property type="molecule type" value="Genomic_DNA"/>
</dbReference>
<proteinExistence type="predicted"/>
<feature type="domain" description="PepSY" evidence="3">
    <location>
        <begin position="39"/>
        <end position="95"/>
    </location>
</feature>
<keyword evidence="2" id="KW-0732">Signal</keyword>
<dbReference type="InterPro" id="IPR025711">
    <property type="entry name" value="PepSY"/>
</dbReference>
<feature type="signal peptide" evidence="2">
    <location>
        <begin position="1"/>
        <end position="24"/>
    </location>
</feature>
<sequence length="117" mass="12519">MKAKLYHSLAITTLCLSGLGGAYAASSEQNDALGITDAPISLTQAIAAAEQQVGGKASKAEYERDQDRWVFDVEVVKGDMVMDVEVDPTTGKVLAAVNDRIDQGDDEDREGGDERED</sequence>
<accession>G2E777</accession>
<dbReference type="RefSeq" id="WP_007042853.1">
    <property type="nucleotide sequence ID" value="NZ_AFWT01000048.1"/>
</dbReference>
<dbReference type="Gene3D" id="3.10.450.40">
    <property type="match status" value="1"/>
</dbReference>
<keyword evidence="5" id="KW-1185">Reference proteome</keyword>
<dbReference type="Proteomes" id="UP000004200">
    <property type="component" value="Unassembled WGS sequence"/>
</dbReference>